<accession>X1SIP5</accession>
<gene>
    <name evidence="1" type="ORF">S12H4_13983</name>
</gene>
<evidence type="ECO:0000313" key="1">
    <source>
        <dbReference type="EMBL" id="GAI78991.1"/>
    </source>
</evidence>
<dbReference type="AlphaFoldDB" id="X1SIP5"/>
<name>X1SIP5_9ZZZZ</name>
<reference evidence="1" key="1">
    <citation type="journal article" date="2014" name="Front. Microbiol.">
        <title>High frequency of phylogenetically diverse reductive dehalogenase-homologous genes in deep subseafloor sedimentary metagenomes.</title>
        <authorList>
            <person name="Kawai M."/>
            <person name="Futagami T."/>
            <person name="Toyoda A."/>
            <person name="Takaki Y."/>
            <person name="Nishi S."/>
            <person name="Hori S."/>
            <person name="Arai W."/>
            <person name="Tsubouchi T."/>
            <person name="Morono Y."/>
            <person name="Uchiyama I."/>
            <person name="Ito T."/>
            <person name="Fujiyama A."/>
            <person name="Inagaki F."/>
            <person name="Takami H."/>
        </authorList>
    </citation>
    <scope>NUCLEOTIDE SEQUENCE</scope>
    <source>
        <strain evidence="1">Expedition CK06-06</strain>
    </source>
</reference>
<organism evidence="1">
    <name type="scientific">marine sediment metagenome</name>
    <dbReference type="NCBI Taxonomy" id="412755"/>
    <lineage>
        <taxon>unclassified sequences</taxon>
        <taxon>metagenomes</taxon>
        <taxon>ecological metagenomes</taxon>
    </lineage>
</organism>
<protein>
    <submittedName>
        <fullName evidence="1">Uncharacterized protein</fullName>
    </submittedName>
</protein>
<comment type="caution">
    <text evidence="1">The sequence shown here is derived from an EMBL/GenBank/DDBJ whole genome shotgun (WGS) entry which is preliminary data.</text>
</comment>
<proteinExistence type="predicted"/>
<sequence>MKLFKKEEKKIVIDGYLFNCFIDQTSENEMISFKIYPSRIKTSYYLVLFSWRVNWSTNLVKPSVCACIIKYAIKTGWDYTKEKNIVKIEQGDYLIGELSLESY</sequence>
<dbReference type="EMBL" id="BARW01006660">
    <property type="protein sequence ID" value="GAI78991.1"/>
    <property type="molecule type" value="Genomic_DNA"/>
</dbReference>